<accession>A0A545SLV9</accession>
<gene>
    <name evidence="1" type="ORF">FKG94_27840</name>
</gene>
<dbReference type="RefSeq" id="WP_142930233.1">
    <property type="nucleotide sequence ID" value="NZ_ML660121.1"/>
</dbReference>
<dbReference type="Proteomes" id="UP000319732">
    <property type="component" value="Unassembled WGS sequence"/>
</dbReference>
<comment type="caution">
    <text evidence="1">The sequence shown here is derived from an EMBL/GenBank/DDBJ whole genome shotgun (WGS) entry which is preliminary data.</text>
</comment>
<organism evidence="1 2">
    <name type="scientific">Exilibacterium tricleocarpae</name>
    <dbReference type="NCBI Taxonomy" id="2591008"/>
    <lineage>
        <taxon>Bacteria</taxon>
        <taxon>Pseudomonadati</taxon>
        <taxon>Pseudomonadota</taxon>
        <taxon>Gammaproteobacteria</taxon>
        <taxon>Cellvibrionales</taxon>
        <taxon>Cellvibrionaceae</taxon>
        <taxon>Exilibacterium</taxon>
    </lineage>
</organism>
<keyword evidence="2" id="KW-1185">Reference proteome</keyword>
<dbReference type="InterPro" id="IPR010836">
    <property type="entry name" value="SapC"/>
</dbReference>
<sequence length="237" mass="26768">MANHALLNNVDHQHLRVITRHGVEWGDNQMCTLAIPSEFRSLQADYPIFFHCSGETDKFMPMVMFGFEQGENLYLSEQGWDASYIPLMIQRGPFLIGFQQRPGEQRSQVMSIDLDDPHISTTEGEALFLPHGGNTPYTERMASVLQAIDQGQAAVKAFTDALVSQQLLEPFTLNVTLNNGAKLGLDGFHTIHEERLAELDGEVLIDFHRRGILQAIYMVLASMSNIRRLIDKRNARL</sequence>
<evidence type="ECO:0000313" key="2">
    <source>
        <dbReference type="Proteomes" id="UP000319732"/>
    </source>
</evidence>
<dbReference type="OrthoDB" id="8888710at2"/>
<reference evidence="1 2" key="1">
    <citation type="submission" date="2019-06" db="EMBL/GenBank/DDBJ databases">
        <title>Whole genome sequence for Cellvibrionaceae sp. R142.</title>
        <authorList>
            <person name="Wang G."/>
        </authorList>
    </citation>
    <scope>NUCLEOTIDE SEQUENCE [LARGE SCALE GENOMIC DNA]</scope>
    <source>
        <strain evidence="1 2">R142</strain>
    </source>
</reference>
<protein>
    <submittedName>
        <fullName evidence="1">SapC family protein</fullName>
    </submittedName>
</protein>
<dbReference type="AlphaFoldDB" id="A0A545SLV9"/>
<evidence type="ECO:0000313" key="1">
    <source>
        <dbReference type="EMBL" id="TQV65963.1"/>
    </source>
</evidence>
<name>A0A545SLV9_9GAMM</name>
<dbReference type="EMBL" id="VHSG01000046">
    <property type="protein sequence ID" value="TQV65963.1"/>
    <property type="molecule type" value="Genomic_DNA"/>
</dbReference>
<proteinExistence type="predicted"/>
<dbReference type="Pfam" id="PF07277">
    <property type="entry name" value="SapC"/>
    <property type="match status" value="1"/>
</dbReference>